<dbReference type="CDD" id="cd16376">
    <property type="entry name" value="Avd_like"/>
    <property type="match status" value="1"/>
</dbReference>
<evidence type="ECO:0000313" key="2">
    <source>
        <dbReference type="EMBL" id="GAE83374.1"/>
    </source>
</evidence>
<gene>
    <name evidence="2" type="ORF">JCM10512_1642</name>
</gene>
<reference evidence="2 3" key="1">
    <citation type="journal article" date="2014" name="Genome Announc.">
        <title>Draft Genome Sequence of Bacteroides reticulotermitis Strain JCM 10512T, Isolated from the Gut of a Termite.</title>
        <authorList>
            <person name="Yuki M."/>
            <person name="Oshima K."/>
            <person name="Suda W."/>
            <person name="Sakamoto M."/>
            <person name="Iida T."/>
            <person name="Hattori M."/>
            <person name="Ohkuma M."/>
        </authorList>
    </citation>
    <scope>NUCLEOTIDE SEQUENCE [LARGE SCALE GENOMIC DNA]</scope>
    <source>
        <strain evidence="2 3">JCM 10512</strain>
    </source>
</reference>
<evidence type="ECO:0000313" key="3">
    <source>
        <dbReference type="Proteomes" id="UP000019131"/>
    </source>
</evidence>
<dbReference type="Gene3D" id="1.20.1440.60">
    <property type="entry name" value="23S rRNA-intervening sequence"/>
    <property type="match status" value="1"/>
</dbReference>
<proteinExistence type="predicted"/>
<dbReference type="InterPro" id="IPR036583">
    <property type="entry name" value="23S_rRNA_IVS_sf"/>
</dbReference>
<sequence length="74" mass="8587">MSLELFEYIQLANMTTDVNNRKRYLQGFQVKFELLKVLLRLSTEKKVITLKQTASITTIVVGIGKQISAWKNRQ</sequence>
<protein>
    <recommendedName>
        <fullName evidence="1">bAvd-like domain-containing protein</fullName>
    </recommendedName>
</protein>
<dbReference type="Pfam" id="PF22296">
    <property type="entry name" value="bAvd"/>
    <property type="match status" value="1"/>
</dbReference>
<dbReference type="Proteomes" id="UP000019131">
    <property type="component" value="Unassembled WGS sequence"/>
</dbReference>
<dbReference type="EMBL" id="BAIV01000008">
    <property type="protein sequence ID" value="GAE83374.1"/>
    <property type="molecule type" value="Genomic_DNA"/>
</dbReference>
<name>W4US79_9BACE</name>
<comment type="caution">
    <text evidence="2">The sequence shown here is derived from an EMBL/GenBank/DDBJ whole genome shotgun (WGS) entry which is preliminary data.</text>
</comment>
<dbReference type="STRING" id="1445607.JCM10512_1642"/>
<accession>W4US79</accession>
<feature type="domain" description="bAvd-like" evidence="1">
    <location>
        <begin position="5"/>
        <end position="73"/>
    </location>
</feature>
<dbReference type="InterPro" id="IPR055360">
    <property type="entry name" value="bAvd"/>
</dbReference>
<evidence type="ECO:0000259" key="1">
    <source>
        <dbReference type="Pfam" id="PF22296"/>
    </source>
</evidence>
<organism evidence="2 3">
    <name type="scientific">Bacteroides reticulotermitis JCM 10512</name>
    <dbReference type="NCBI Taxonomy" id="1445607"/>
    <lineage>
        <taxon>Bacteria</taxon>
        <taxon>Pseudomonadati</taxon>
        <taxon>Bacteroidota</taxon>
        <taxon>Bacteroidia</taxon>
        <taxon>Bacteroidales</taxon>
        <taxon>Bacteroidaceae</taxon>
        <taxon>Bacteroides</taxon>
    </lineage>
</organism>
<keyword evidence="3" id="KW-1185">Reference proteome</keyword>
<dbReference type="AlphaFoldDB" id="W4US79"/>